<feature type="signal peptide" evidence="2">
    <location>
        <begin position="1"/>
        <end position="20"/>
    </location>
</feature>
<feature type="region of interest" description="Disordered" evidence="1">
    <location>
        <begin position="264"/>
        <end position="294"/>
    </location>
</feature>
<protein>
    <submittedName>
        <fullName evidence="3">Uncharacterized protein</fullName>
    </submittedName>
</protein>
<evidence type="ECO:0000313" key="3">
    <source>
        <dbReference type="EMBL" id="KAG7392538.1"/>
    </source>
</evidence>
<comment type="caution">
    <text evidence="3">The sequence shown here is derived from an EMBL/GenBank/DDBJ whole genome shotgun (WGS) entry which is preliminary data.</text>
</comment>
<evidence type="ECO:0000256" key="1">
    <source>
        <dbReference type="SAM" id="MobiDB-lite"/>
    </source>
</evidence>
<organism evidence="3 4">
    <name type="scientific">Phytophthora pseudosyringae</name>
    <dbReference type="NCBI Taxonomy" id="221518"/>
    <lineage>
        <taxon>Eukaryota</taxon>
        <taxon>Sar</taxon>
        <taxon>Stramenopiles</taxon>
        <taxon>Oomycota</taxon>
        <taxon>Peronosporomycetes</taxon>
        <taxon>Peronosporales</taxon>
        <taxon>Peronosporaceae</taxon>
        <taxon>Phytophthora</taxon>
    </lineage>
</organism>
<evidence type="ECO:0000313" key="4">
    <source>
        <dbReference type="Proteomes" id="UP000694044"/>
    </source>
</evidence>
<name>A0A8T1WJ52_9STRA</name>
<sequence length="319" mass="32717">MKIVNPAAFVLVCLLARAAAKKDFTPPQHGSGNGTEPIKTAANFDASGVKMTVCPSGDCATGKYMSLSVTSITELDSKGVQVVSVDKIKPKESDWTAITTDEVDGVSVSSTTFVSALTVGSGNVPVGFNLTASIYQGNATVEYGDQNLTVPAGALKFTVDINGWKFANTTNTLTLAVQLDAKGPKGAALGKPEKKSKGDGNSKPDTPVERVEMGESMFMDAPTYAILDGVQTNLVNSSVVVSGSGTSFEWVFSSFTKTLHYDPVLGEDTSTTTTTTSSGSTSESSSGDATKAPSASSASMLSLSGLAAAGLAALALGFF</sequence>
<evidence type="ECO:0000256" key="2">
    <source>
        <dbReference type="SAM" id="SignalP"/>
    </source>
</evidence>
<keyword evidence="2" id="KW-0732">Signal</keyword>
<proteinExistence type="predicted"/>
<reference evidence="3" key="1">
    <citation type="submission" date="2021-02" db="EMBL/GenBank/DDBJ databases">
        <authorList>
            <person name="Palmer J.M."/>
        </authorList>
    </citation>
    <scope>NUCLEOTIDE SEQUENCE</scope>
    <source>
        <strain evidence="3">SCRP734</strain>
    </source>
</reference>
<dbReference type="PANTHER" id="PTHR34733:SF1">
    <property type="match status" value="1"/>
</dbReference>
<dbReference type="EMBL" id="JAGDFM010000010">
    <property type="protein sequence ID" value="KAG7392538.1"/>
    <property type="molecule type" value="Genomic_DNA"/>
</dbReference>
<gene>
    <name evidence="3" type="ORF">PHYPSEUDO_000226</name>
</gene>
<dbReference type="OrthoDB" id="167659at2759"/>
<feature type="region of interest" description="Disordered" evidence="1">
    <location>
        <begin position="184"/>
        <end position="208"/>
    </location>
</feature>
<dbReference type="PANTHER" id="PTHR34733">
    <property type="match status" value="1"/>
</dbReference>
<feature type="chain" id="PRO_5035836965" evidence="2">
    <location>
        <begin position="21"/>
        <end position="319"/>
    </location>
</feature>
<feature type="compositionally biased region" description="Basic and acidic residues" evidence="1">
    <location>
        <begin position="191"/>
        <end position="208"/>
    </location>
</feature>
<accession>A0A8T1WJ52</accession>
<dbReference type="Proteomes" id="UP000694044">
    <property type="component" value="Unassembled WGS sequence"/>
</dbReference>
<keyword evidence="4" id="KW-1185">Reference proteome</keyword>
<dbReference type="AlphaFoldDB" id="A0A8T1WJ52"/>
<feature type="compositionally biased region" description="Low complexity" evidence="1">
    <location>
        <begin position="267"/>
        <end position="294"/>
    </location>
</feature>